<feature type="compositionally biased region" description="Basic residues" evidence="1">
    <location>
        <begin position="102"/>
        <end position="111"/>
    </location>
</feature>
<feature type="compositionally biased region" description="Low complexity" evidence="1">
    <location>
        <begin position="301"/>
        <end position="323"/>
    </location>
</feature>
<feature type="region of interest" description="Disordered" evidence="1">
    <location>
        <begin position="76"/>
        <end position="133"/>
    </location>
</feature>
<dbReference type="EMBL" id="SGPK01000480">
    <property type="protein sequence ID" value="THH03240.1"/>
    <property type="molecule type" value="Genomic_DNA"/>
</dbReference>
<proteinExistence type="predicted"/>
<name>A0A4S4L1D4_9AGAM</name>
<feature type="region of interest" description="Disordered" evidence="1">
    <location>
        <begin position="440"/>
        <end position="469"/>
    </location>
</feature>
<feature type="region of interest" description="Disordered" evidence="1">
    <location>
        <begin position="168"/>
        <end position="264"/>
    </location>
</feature>
<feature type="compositionally biased region" description="Low complexity" evidence="1">
    <location>
        <begin position="247"/>
        <end position="259"/>
    </location>
</feature>
<organism evidence="2 3">
    <name type="scientific">Phellinidium pouzarii</name>
    <dbReference type="NCBI Taxonomy" id="167371"/>
    <lineage>
        <taxon>Eukaryota</taxon>
        <taxon>Fungi</taxon>
        <taxon>Dikarya</taxon>
        <taxon>Basidiomycota</taxon>
        <taxon>Agaricomycotina</taxon>
        <taxon>Agaricomycetes</taxon>
        <taxon>Hymenochaetales</taxon>
        <taxon>Hymenochaetaceae</taxon>
        <taxon>Phellinidium</taxon>
    </lineage>
</organism>
<feature type="compositionally biased region" description="Polar residues" evidence="1">
    <location>
        <begin position="209"/>
        <end position="226"/>
    </location>
</feature>
<comment type="caution">
    <text evidence="2">The sequence shown here is derived from an EMBL/GenBank/DDBJ whole genome shotgun (WGS) entry which is preliminary data.</text>
</comment>
<dbReference type="OrthoDB" id="424753at2759"/>
<accession>A0A4S4L1D4</accession>
<feature type="region of interest" description="Disordered" evidence="1">
    <location>
        <begin position="1"/>
        <end position="32"/>
    </location>
</feature>
<dbReference type="Proteomes" id="UP000308199">
    <property type="component" value="Unassembled WGS sequence"/>
</dbReference>
<gene>
    <name evidence="2" type="ORF">EW145_g6413</name>
</gene>
<keyword evidence="3" id="KW-1185">Reference proteome</keyword>
<evidence type="ECO:0000313" key="2">
    <source>
        <dbReference type="EMBL" id="THH03240.1"/>
    </source>
</evidence>
<dbReference type="AlphaFoldDB" id="A0A4S4L1D4"/>
<feature type="region of interest" description="Disordered" evidence="1">
    <location>
        <begin position="301"/>
        <end position="333"/>
    </location>
</feature>
<evidence type="ECO:0000313" key="3">
    <source>
        <dbReference type="Proteomes" id="UP000308199"/>
    </source>
</evidence>
<protein>
    <submittedName>
        <fullName evidence="2">Uncharacterized protein</fullName>
    </submittedName>
</protein>
<evidence type="ECO:0000256" key="1">
    <source>
        <dbReference type="SAM" id="MobiDB-lite"/>
    </source>
</evidence>
<feature type="compositionally biased region" description="Polar residues" evidence="1">
    <location>
        <begin position="11"/>
        <end position="32"/>
    </location>
</feature>
<feature type="compositionally biased region" description="Polar residues" evidence="1">
    <location>
        <begin position="440"/>
        <end position="457"/>
    </location>
</feature>
<sequence>MLPPPTPGAFQCTSLSSLDTLPPESRQNTQLTLSSRGACVREMRRKLVDPALAHAAEFLATFPPDSDDECARPVRAKGAARGARDARVKSARKARVKDMRSNSKRSKATNRKKSDAAAASASVRPRGHGGRFRKLDQIVKDTSAQHAQAAGTSASAVSAFTPTTLTPGPLTLTHQRRFPSDSPSTVGLDEDPLLLEGGRGQRMRRPSTRLGSPTPSVMSAVSSATGSGRGKGKARASPTFPASHWRSSTSVSTSASPAPEGAPRVRLTIRIPPRATLTYSAPEGTGARGYADGHASATTSLGTSVSTSTGMSISTGSGSATATGERRSYSPATTMRSASVVRFVSVKQEDEGDEKFMDVDQNIERDPGALDNCADMGHVLHEAKPEHHAHPGLEEGAYSDSDDSFICEVVPPPSAVTGSSTVTAPGAYRNELSGSNKAMIRNGSTRVNTGADLSSPSRHGKDKSTTFNQTWSDEEQRLLDILLEQFPDGTKNRYVNSSTPSDICCYARSLPFFVLAD</sequence>
<reference evidence="2 3" key="1">
    <citation type="submission" date="2019-02" db="EMBL/GenBank/DDBJ databases">
        <title>Genome sequencing of the rare red list fungi Phellinidium pouzarii.</title>
        <authorList>
            <person name="Buettner E."/>
            <person name="Kellner H."/>
        </authorList>
    </citation>
    <scope>NUCLEOTIDE SEQUENCE [LARGE SCALE GENOMIC DNA]</scope>
    <source>
        <strain evidence="2 3">DSM 108285</strain>
    </source>
</reference>